<comment type="subcellular location">
    <subcellularLocation>
        <location evidence="1">Secreted</location>
    </subcellularLocation>
</comment>
<comment type="caution">
    <text evidence="7">The sequence shown here is derived from an EMBL/GenBank/DDBJ whole genome shotgun (WGS) entry which is preliminary data.</text>
</comment>
<dbReference type="InterPro" id="IPR009003">
    <property type="entry name" value="Peptidase_S1_PA"/>
</dbReference>
<dbReference type="EMBL" id="MBFR01000074">
    <property type="protein sequence ID" value="PVU94791.1"/>
    <property type="molecule type" value="Genomic_DNA"/>
</dbReference>
<feature type="chain" id="PRO_5015527220" description="Peptidase S1 domain-containing protein" evidence="5">
    <location>
        <begin position="17"/>
        <end position="289"/>
    </location>
</feature>
<dbReference type="Proteomes" id="UP000245383">
    <property type="component" value="Unassembled WGS sequence"/>
</dbReference>
<accession>A0A2T9YR59</accession>
<dbReference type="InterPro" id="IPR043504">
    <property type="entry name" value="Peptidase_S1_PA_chymotrypsin"/>
</dbReference>
<sequence length="289" mass="31048">MFISIAQILFLGSALGVTLSPDMKNKQTNTALTSGKVTGMYANPSQYKFMAQIFYLPNVNSNESFLACNGVLVSNNYILTTGGCLSDGGDDLKKENLRVIVGKVNLGESSGPQERYSVSEILYYEGVKTPNADVALLKLANSIPAAAATPVKLLNCPIQQGQDVILSGFGALDSSMNEPSRKLVHTNVDLARTANCAIYGRNWRHNDGTQICTESLTGNDSCQGDTGAPLLVYKSGELIVAGLVSYGINSNPKNKDLCGINGLTFYSNLNYFMGWIKRVVGEKTLKFGC</sequence>
<protein>
    <recommendedName>
        <fullName evidence="6">Peptidase S1 domain-containing protein</fullName>
    </recommendedName>
</protein>
<dbReference type="STRING" id="133385.A0A2T9YR59"/>
<dbReference type="CDD" id="cd00190">
    <property type="entry name" value="Tryp_SPc"/>
    <property type="match status" value="1"/>
</dbReference>
<proteinExistence type="predicted"/>
<evidence type="ECO:0000256" key="3">
    <source>
        <dbReference type="ARBA" id="ARBA00022670"/>
    </source>
</evidence>
<feature type="domain" description="Peptidase S1" evidence="6">
    <location>
        <begin position="32"/>
        <end position="281"/>
    </location>
</feature>
<dbReference type="SUPFAM" id="SSF50494">
    <property type="entry name" value="Trypsin-like serine proteases"/>
    <property type="match status" value="1"/>
</dbReference>
<dbReference type="PANTHER" id="PTHR24264:SF65">
    <property type="entry name" value="SRCR DOMAIN-CONTAINING PROTEIN"/>
    <property type="match status" value="1"/>
</dbReference>
<keyword evidence="3" id="KW-0645">Protease</keyword>
<dbReference type="PANTHER" id="PTHR24264">
    <property type="entry name" value="TRYPSIN-RELATED"/>
    <property type="match status" value="1"/>
</dbReference>
<dbReference type="InterPro" id="IPR050127">
    <property type="entry name" value="Serine_Proteases_S1"/>
</dbReference>
<keyword evidence="5" id="KW-0732">Signal</keyword>
<evidence type="ECO:0000256" key="2">
    <source>
        <dbReference type="ARBA" id="ARBA00022525"/>
    </source>
</evidence>
<dbReference type="GO" id="GO:0004252">
    <property type="term" value="F:serine-type endopeptidase activity"/>
    <property type="evidence" value="ECO:0007669"/>
    <property type="project" value="InterPro"/>
</dbReference>
<evidence type="ECO:0000313" key="7">
    <source>
        <dbReference type="EMBL" id="PVU94791.1"/>
    </source>
</evidence>
<dbReference type="Pfam" id="PF00089">
    <property type="entry name" value="Trypsin"/>
    <property type="match status" value="1"/>
</dbReference>
<evidence type="ECO:0000256" key="4">
    <source>
        <dbReference type="ARBA" id="ARBA00022801"/>
    </source>
</evidence>
<dbReference type="PROSITE" id="PS50240">
    <property type="entry name" value="TRYPSIN_DOM"/>
    <property type="match status" value="1"/>
</dbReference>
<keyword evidence="8" id="KW-1185">Reference proteome</keyword>
<feature type="signal peptide" evidence="5">
    <location>
        <begin position="1"/>
        <end position="16"/>
    </location>
</feature>
<dbReference type="OrthoDB" id="6380398at2759"/>
<dbReference type="AlphaFoldDB" id="A0A2T9YR59"/>
<evidence type="ECO:0000313" key="8">
    <source>
        <dbReference type="Proteomes" id="UP000245383"/>
    </source>
</evidence>
<keyword evidence="2" id="KW-0964">Secreted</keyword>
<dbReference type="InterPro" id="IPR001314">
    <property type="entry name" value="Peptidase_S1A"/>
</dbReference>
<name>A0A2T9YR59_9FUNG</name>
<dbReference type="GO" id="GO:0005615">
    <property type="term" value="C:extracellular space"/>
    <property type="evidence" value="ECO:0007669"/>
    <property type="project" value="TreeGrafter"/>
</dbReference>
<dbReference type="PRINTS" id="PR00722">
    <property type="entry name" value="CHYMOTRYPSIN"/>
</dbReference>
<keyword evidence="4" id="KW-0378">Hydrolase</keyword>
<organism evidence="7 8">
    <name type="scientific">Smittium simulii</name>
    <dbReference type="NCBI Taxonomy" id="133385"/>
    <lineage>
        <taxon>Eukaryota</taxon>
        <taxon>Fungi</taxon>
        <taxon>Fungi incertae sedis</taxon>
        <taxon>Zoopagomycota</taxon>
        <taxon>Kickxellomycotina</taxon>
        <taxon>Harpellomycetes</taxon>
        <taxon>Harpellales</taxon>
        <taxon>Legeriomycetaceae</taxon>
        <taxon>Smittium</taxon>
    </lineage>
</organism>
<dbReference type="Gene3D" id="2.40.10.10">
    <property type="entry name" value="Trypsin-like serine proteases"/>
    <property type="match status" value="1"/>
</dbReference>
<dbReference type="SMART" id="SM00020">
    <property type="entry name" value="Tryp_SPc"/>
    <property type="match status" value="1"/>
</dbReference>
<gene>
    <name evidence="7" type="ORF">BB561_002257</name>
</gene>
<evidence type="ECO:0000256" key="1">
    <source>
        <dbReference type="ARBA" id="ARBA00004613"/>
    </source>
</evidence>
<reference evidence="7 8" key="1">
    <citation type="journal article" date="2018" name="MBio">
        <title>Comparative Genomics Reveals the Core Gene Toolbox for the Fungus-Insect Symbiosis.</title>
        <authorList>
            <person name="Wang Y."/>
            <person name="Stata M."/>
            <person name="Wang W."/>
            <person name="Stajich J.E."/>
            <person name="White M.M."/>
            <person name="Moncalvo J.M."/>
        </authorList>
    </citation>
    <scope>NUCLEOTIDE SEQUENCE [LARGE SCALE GENOMIC DNA]</scope>
    <source>
        <strain evidence="7 8">SWE-8-4</strain>
    </source>
</reference>
<evidence type="ECO:0000259" key="6">
    <source>
        <dbReference type="PROSITE" id="PS50240"/>
    </source>
</evidence>
<dbReference type="InterPro" id="IPR001254">
    <property type="entry name" value="Trypsin_dom"/>
</dbReference>
<evidence type="ECO:0000256" key="5">
    <source>
        <dbReference type="SAM" id="SignalP"/>
    </source>
</evidence>
<dbReference type="GO" id="GO:0006508">
    <property type="term" value="P:proteolysis"/>
    <property type="evidence" value="ECO:0007669"/>
    <property type="project" value="UniProtKB-KW"/>
</dbReference>